<reference evidence="1 2" key="1">
    <citation type="submission" date="2016-07" db="EMBL/GenBank/DDBJ databases">
        <title>Pervasive Adenine N6-methylation of Active Genes in Fungi.</title>
        <authorList>
            <consortium name="DOE Joint Genome Institute"/>
            <person name="Mondo S.J."/>
            <person name="Dannebaum R.O."/>
            <person name="Kuo R.C."/>
            <person name="Labutti K."/>
            <person name="Haridas S."/>
            <person name="Kuo A."/>
            <person name="Salamov A."/>
            <person name="Ahrendt S.R."/>
            <person name="Lipzen A."/>
            <person name="Sullivan W."/>
            <person name="Andreopoulos W.B."/>
            <person name="Clum A."/>
            <person name="Lindquist E."/>
            <person name="Daum C."/>
            <person name="Ramamoorthy G.K."/>
            <person name="Gryganskyi A."/>
            <person name="Culley D."/>
            <person name="Magnuson J.K."/>
            <person name="James T.Y."/>
            <person name="O'Malley M.A."/>
            <person name="Stajich J.E."/>
            <person name="Spatafora J.W."/>
            <person name="Visel A."/>
            <person name="Grigoriev I.V."/>
        </authorList>
    </citation>
    <scope>NUCLEOTIDE SEQUENCE [LARGE SCALE GENOMIC DNA]</scope>
    <source>
        <strain evidence="1 2">JEL800</strain>
    </source>
</reference>
<evidence type="ECO:0000313" key="1">
    <source>
        <dbReference type="EMBL" id="ORY26939.1"/>
    </source>
</evidence>
<organism evidence="1 2">
    <name type="scientific">Rhizoclosmatium globosum</name>
    <dbReference type="NCBI Taxonomy" id="329046"/>
    <lineage>
        <taxon>Eukaryota</taxon>
        <taxon>Fungi</taxon>
        <taxon>Fungi incertae sedis</taxon>
        <taxon>Chytridiomycota</taxon>
        <taxon>Chytridiomycota incertae sedis</taxon>
        <taxon>Chytridiomycetes</taxon>
        <taxon>Chytridiales</taxon>
        <taxon>Chytriomycetaceae</taxon>
        <taxon>Rhizoclosmatium</taxon>
    </lineage>
</organism>
<proteinExistence type="predicted"/>
<evidence type="ECO:0000313" key="2">
    <source>
        <dbReference type="Proteomes" id="UP000193642"/>
    </source>
</evidence>
<comment type="caution">
    <text evidence="1">The sequence shown here is derived from an EMBL/GenBank/DDBJ whole genome shotgun (WGS) entry which is preliminary data.</text>
</comment>
<keyword evidence="2" id="KW-1185">Reference proteome</keyword>
<dbReference type="Proteomes" id="UP000193642">
    <property type="component" value="Unassembled WGS sequence"/>
</dbReference>
<dbReference type="AlphaFoldDB" id="A0A1Y2AWJ9"/>
<gene>
    <name evidence="1" type="ORF">BCR33DRAFT_794100</name>
</gene>
<accession>A0A1Y2AWJ9</accession>
<protein>
    <submittedName>
        <fullName evidence="1">Uncharacterized protein</fullName>
    </submittedName>
</protein>
<dbReference type="EMBL" id="MCGO01000106">
    <property type="protein sequence ID" value="ORY26939.1"/>
    <property type="molecule type" value="Genomic_DNA"/>
</dbReference>
<sequence>MAALPAACVNNALPGSTVPVPASLVIEEGASCPNQTATSTALALVSQRLSKYSPPVLKDTQDLNSAKLHVPTAFLSMAKCQSLNSCLATLPLERQSDMNPKGLPVVAQGVTYTATYTATTATTTVVYTTVTSSSSSSAVTTSSVTTSKMYSGAKAQSAGLFALVLAALL</sequence>
<name>A0A1Y2AWJ9_9FUNG</name>